<dbReference type="PANTHER" id="PTHR44196">
    <property type="entry name" value="DEHYDROGENASE/REDUCTASE SDR FAMILY MEMBER 7B"/>
    <property type="match status" value="1"/>
</dbReference>
<dbReference type="Gene3D" id="3.40.50.720">
    <property type="entry name" value="NAD(P)-binding Rossmann-like Domain"/>
    <property type="match status" value="1"/>
</dbReference>
<dbReference type="InterPro" id="IPR036291">
    <property type="entry name" value="NAD(P)-bd_dom_sf"/>
</dbReference>
<name>H1Y7J2_9SPHI</name>
<dbReference type="Pfam" id="PF00106">
    <property type="entry name" value="adh_short"/>
    <property type="match status" value="1"/>
</dbReference>
<sequence>MGANVSTMEQRKAIVVGASSGIGKELAILLAAQGYTVGITGRRQELLNDLQQKYPGNFTVSCFDVSDTVATTERLGQLTQQLNGLDLIVICAGYGDNNPDLDHRIEQATINTNITGFTAVADWAYQYFKQQSKGHIVNISSIAGLRGSGGAPSYSATKAYQINYLEALQQKANKGKDNIKITDVRPGFVDTAMAKAEQKFWVSSPQKAAADIVDAIKKQKQVIYVTKRWRLIAVLLKLLPRLWYTKL</sequence>
<dbReference type="eggNOG" id="COG0300">
    <property type="taxonomic scope" value="Bacteria"/>
</dbReference>
<evidence type="ECO:0000256" key="2">
    <source>
        <dbReference type="ARBA" id="ARBA00023002"/>
    </source>
</evidence>
<gene>
    <name evidence="3" type="ORF">Mucpa_5339</name>
</gene>
<dbReference type="InterPro" id="IPR002347">
    <property type="entry name" value="SDR_fam"/>
</dbReference>
<evidence type="ECO:0000313" key="3">
    <source>
        <dbReference type="EMBL" id="EHQ29413.1"/>
    </source>
</evidence>
<dbReference type="AlphaFoldDB" id="H1Y7J2"/>
<dbReference type="HOGENOM" id="CLU_010194_2_1_10"/>
<dbReference type="PRINTS" id="PR00081">
    <property type="entry name" value="GDHRDH"/>
</dbReference>
<reference evidence="3" key="1">
    <citation type="submission" date="2011-09" db="EMBL/GenBank/DDBJ databases">
        <title>The permanent draft genome of Mucilaginibacter paludis DSM 18603.</title>
        <authorList>
            <consortium name="US DOE Joint Genome Institute (JGI-PGF)"/>
            <person name="Lucas S."/>
            <person name="Han J."/>
            <person name="Lapidus A."/>
            <person name="Bruce D."/>
            <person name="Goodwin L."/>
            <person name="Pitluck S."/>
            <person name="Peters L."/>
            <person name="Kyrpides N."/>
            <person name="Mavromatis K."/>
            <person name="Ivanova N."/>
            <person name="Mikhailova N."/>
            <person name="Held B."/>
            <person name="Detter J.C."/>
            <person name="Tapia R."/>
            <person name="Han C."/>
            <person name="Land M."/>
            <person name="Hauser L."/>
            <person name="Markowitz V."/>
            <person name="Cheng J.-F."/>
            <person name="Hugenholtz P."/>
            <person name="Woyke T."/>
            <person name="Wu D."/>
            <person name="Tindall B."/>
            <person name="Brambilla E."/>
            <person name="Klenk H.-P."/>
            <person name="Eisen J.A."/>
        </authorList>
    </citation>
    <scope>NUCLEOTIDE SEQUENCE [LARGE SCALE GENOMIC DNA]</scope>
    <source>
        <strain evidence="3">DSM 18603</strain>
    </source>
</reference>
<dbReference type="EMBL" id="CM001403">
    <property type="protein sequence ID" value="EHQ29413.1"/>
    <property type="molecule type" value="Genomic_DNA"/>
</dbReference>
<evidence type="ECO:0000256" key="1">
    <source>
        <dbReference type="ARBA" id="ARBA00006484"/>
    </source>
</evidence>
<evidence type="ECO:0000313" key="4">
    <source>
        <dbReference type="Proteomes" id="UP000002774"/>
    </source>
</evidence>
<proteinExistence type="inferred from homology"/>
<dbReference type="GO" id="GO:0016020">
    <property type="term" value="C:membrane"/>
    <property type="evidence" value="ECO:0007669"/>
    <property type="project" value="TreeGrafter"/>
</dbReference>
<dbReference type="GO" id="GO:0016491">
    <property type="term" value="F:oxidoreductase activity"/>
    <property type="evidence" value="ECO:0007669"/>
    <property type="project" value="UniProtKB-KW"/>
</dbReference>
<dbReference type="PANTHER" id="PTHR44196:SF3">
    <property type="entry name" value="SHORT CHAIN DEHYDROGENASE FAMILY PROTEIN"/>
    <property type="match status" value="1"/>
</dbReference>
<dbReference type="Proteomes" id="UP000002774">
    <property type="component" value="Chromosome"/>
</dbReference>
<comment type="similarity">
    <text evidence="1">Belongs to the short-chain dehydrogenases/reductases (SDR) family.</text>
</comment>
<dbReference type="STRING" id="714943.Mucpa_5339"/>
<organism evidence="3 4">
    <name type="scientific">Mucilaginibacter paludis DSM 18603</name>
    <dbReference type="NCBI Taxonomy" id="714943"/>
    <lineage>
        <taxon>Bacteria</taxon>
        <taxon>Pseudomonadati</taxon>
        <taxon>Bacteroidota</taxon>
        <taxon>Sphingobacteriia</taxon>
        <taxon>Sphingobacteriales</taxon>
        <taxon>Sphingobacteriaceae</taxon>
        <taxon>Mucilaginibacter</taxon>
    </lineage>
</organism>
<keyword evidence="4" id="KW-1185">Reference proteome</keyword>
<accession>H1Y7J2</accession>
<keyword evidence="2" id="KW-0560">Oxidoreductase</keyword>
<dbReference type="SUPFAM" id="SSF51735">
    <property type="entry name" value="NAD(P)-binding Rossmann-fold domains"/>
    <property type="match status" value="1"/>
</dbReference>
<protein>
    <submittedName>
        <fullName evidence="3">Short-chain dehydrogenase/reductase SDR</fullName>
    </submittedName>
</protein>